<gene>
    <name evidence="2" type="ORF">CXY01_20040</name>
</gene>
<dbReference type="EMBL" id="BJUB01000005">
    <property type="protein sequence ID" value="GEK21484.1"/>
    <property type="molecule type" value="Genomic_DNA"/>
</dbReference>
<comment type="caution">
    <text evidence="2">The sequence shown here is derived from an EMBL/GenBank/DDBJ whole genome shotgun (WGS) entry which is preliminary data.</text>
</comment>
<keyword evidence="3" id="KW-1185">Reference proteome</keyword>
<reference evidence="2 3" key="1">
    <citation type="submission" date="2019-07" db="EMBL/GenBank/DDBJ databases">
        <title>Whole genome shotgun sequence of Cellulomonas xylanilytica NBRC 101102.</title>
        <authorList>
            <person name="Hosoyama A."/>
            <person name="Uohara A."/>
            <person name="Ohji S."/>
            <person name="Ichikawa N."/>
        </authorList>
    </citation>
    <scope>NUCLEOTIDE SEQUENCE [LARGE SCALE GENOMIC DNA]</scope>
    <source>
        <strain evidence="2 3">NBRC 101102</strain>
    </source>
</reference>
<protein>
    <recommendedName>
        <fullName evidence="1">Polysaccharide pyruvyl transferase domain-containing protein</fullName>
    </recommendedName>
</protein>
<dbReference type="Proteomes" id="UP000321118">
    <property type="component" value="Unassembled WGS sequence"/>
</dbReference>
<dbReference type="OrthoDB" id="477186at2"/>
<dbReference type="Pfam" id="PF04230">
    <property type="entry name" value="PS_pyruv_trans"/>
    <property type="match status" value="1"/>
</dbReference>
<dbReference type="RefSeq" id="WP_146927277.1">
    <property type="nucleotide sequence ID" value="NZ_BJUB01000005.1"/>
</dbReference>
<dbReference type="AlphaFoldDB" id="A0A510V3N6"/>
<evidence type="ECO:0000313" key="3">
    <source>
        <dbReference type="Proteomes" id="UP000321118"/>
    </source>
</evidence>
<dbReference type="InterPro" id="IPR007345">
    <property type="entry name" value="Polysacch_pyruvyl_Trfase"/>
</dbReference>
<evidence type="ECO:0000259" key="1">
    <source>
        <dbReference type="Pfam" id="PF04230"/>
    </source>
</evidence>
<evidence type="ECO:0000313" key="2">
    <source>
        <dbReference type="EMBL" id="GEK21484.1"/>
    </source>
</evidence>
<name>A0A510V3N6_9CELL</name>
<accession>A0A510V3N6</accession>
<organism evidence="2 3">
    <name type="scientific">Cellulomonas xylanilytica</name>
    <dbReference type="NCBI Taxonomy" id="233583"/>
    <lineage>
        <taxon>Bacteria</taxon>
        <taxon>Bacillati</taxon>
        <taxon>Actinomycetota</taxon>
        <taxon>Actinomycetes</taxon>
        <taxon>Micrococcales</taxon>
        <taxon>Cellulomonadaceae</taxon>
        <taxon>Cellulomonas</taxon>
    </lineage>
</organism>
<feature type="domain" description="Polysaccharide pyruvyl transferase" evidence="1">
    <location>
        <begin position="16"/>
        <end position="276"/>
    </location>
</feature>
<proteinExistence type="predicted"/>
<sequence length="359" mass="38167">MTVREVGLWATGQDDNIGDSLLRRALVEAVDGSGRLSVFVGPASPGFVSGLGLPDGAVQHASFGAWYRDTLAAVWRSGAVPVLNAGEVPVSRGGAVRVGALFPLLALSRLRGAGGVWVGAGVPVQRRGLRWVYRLAARLCRVVSWRDARTALTMGGGDVVPDLGFALGTSVAAWPADDTRDVLALSLRFDRPLPDARWFAWIEESAAALGLRLVVVSQVARDDGRGAEIAARIEADVEVVPWSSSDHRKQEDLVREVYSRSRLVVSDRLHVLVVACTEGAVPLGAVPSGTGKVRRHFDAAGMPWVGEHDGVPASSLPPLDAALLDVRSVDTRTAVIAARRALAAQRTLLRELLDPGGRR</sequence>